<name>E0VJ97_PEDHC</name>
<dbReference type="VEuPathDB" id="VectorBase:PHUM240770"/>
<feature type="region of interest" description="Disordered" evidence="1">
    <location>
        <begin position="221"/>
        <end position="250"/>
    </location>
</feature>
<evidence type="ECO:0000256" key="1">
    <source>
        <dbReference type="SAM" id="MobiDB-lite"/>
    </source>
</evidence>
<accession>E0VJ97</accession>
<gene>
    <name evidence="3" type="primary">8230725</name>
    <name evidence="2" type="ORF">Phum_PHUM240770</name>
</gene>
<reference evidence="2" key="2">
    <citation type="submission" date="2007-04" db="EMBL/GenBank/DDBJ databases">
        <title>The genome of the human body louse.</title>
        <authorList>
            <consortium name="The Human Body Louse Genome Consortium"/>
            <person name="Kirkness E."/>
            <person name="Walenz B."/>
            <person name="Hass B."/>
            <person name="Bruggner R."/>
            <person name="Strausberg R."/>
        </authorList>
    </citation>
    <scope>NUCLEOTIDE SEQUENCE</scope>
    <source>
        <strain evidence="2">USDA</strain>
    </source>
</reference>
<dbReference type="AlphaFoldDB" id="E0VJ97"/>
<evidence type="ECO:0000313" key="4">
    <source>
        <dbReference type="Proteomes" id="UP000009046"/>
    </source>
</evidence>
<dbReference type="CTD" id="8230725"/>
<dbReference type="OrthoDB" id="4158657at2759"/>
<reference evidence="3" key="3">
    <citation type="submission" date="2021-02" db="UniProtKB">
        <authorList>
            <consortium name="EnsemblMetazoa"/>
        </authorList>
    </citation>
    <scope>IDENTIFICATION</scope>
    <source>
        <strain evidence="3">USDA</strain>
    </source>
</reference>
<keyword evidence="4" id="KW-1185">Reference proteome</keyword>
<sequence>MNSFNKLEPYTFDSFYSALQPIYPTGYRANAYSQRVPIVPSYPSRVPTAPLFNHNQSQSGSHWHKSNLTRHRSLSDFTEHENSYNYPWLEFATPQQNLPLWNENFPTSTRFDTAYTVPSYQSSLYSYTTPLTQSSSLAHYGSNSLKTELQGLNLKGLDYFCKNNLMDGCNSENIQWPKTPSSSSESTTTTTSELGSVLNLDNSNLLSNYPVFPCDPTGPTTELNRTSGKMNSSTSCHGYAHKSTDRTTERPQLGHIAPRQLPADSAEIDRIMAKIEQDNRVLAELDKTRATVGRLEGILSGGRNRLLPKAGNRAVHWNLSSTRSKESDISKRCDAIV</sequence>
<reference evidence="2" key="1">
    <citation type="submission" date="2007-04" db="EMBL/GenBank/DDBJ databases">
        <title>Annotation of Pediculus humanus corporis strain USDA.</title>
        <authorList>
            <person name="Kirkness E."/>
            <person name="Hannick L."/>
            <person name="Hass B."/>
            <person name="Bruggner R."/>
            <person name="Lawson D."/>
            <person name="Bidwell S."/>
            <person name="Joardar V."/>
            <person name="Caler E."/>
            <person name="Walenz B."/>
            <person name="Inman J."/>
            <person name="Schobel S."/>
            <person name="Galinsky K."/>
            <person name="Amedeo P."/>
            <person name="Strausberg R."/>
        </authorList>
    </citation>
    <scope>NUCLEOTIDE SEQUENCE</scope>
    <source>
        <strain evidence="2">USDA</strain>
    </source>
</reference>
<dbReference type="Proteomes" id="UP000009046">
    <property type="component" value="Unassembled WGS sequence"/>
</dbReference>
<proteinExistence type="predicted"/>
<evidence type="ECO:0000313" key="3">
    <source>
        <dbReference type="EnsemblMetazoa" id="PHUM240770-PA"/>
    </source>
</evidence>
<evidence type="ECO:0000313" key="2">
    <source>
        <dbReference type="EMBL" id="EEB13453.1"/>
    </source>
</evidence>
<dbReference type="RefSeq" id="XP_002426191.1">
    <property type="nucleotide sequence ID" value="XM_002426146.1"/>
</dbReference>
<dbReference type="EMBL" id="AAZO01002791">
    <property type="status" value="NOT_ANNOTATED_CDS"/>
    <property type="molecule type" value="Genomic_DNA"/>
</dbReference>
<dbReference type="GeneID" id="8230725"/>
<organism>
    <name type="scientific">Pediculus humanus subsp. corporis</name>
    <name type="common">Body louse</name>
    <dbReference type="NCBI Taxonomy" id="121224"/>
    <lineage>
        <taxon>Eukaryota</taxon>
        <taxon>Metazoa</taxon>
        <taxon>Ecdysozoa</taxon>
        <taxon>Arthropoda</taxon>
        <taxon>Hexapoda</taxon>
        <taxon>Insecta</taxon>
        <taxon>Pterygota</taxon>
        <taxon>Neoptera</taxon>
        <taxon>Paraneoptera</taxon>
        <taxon>Psocodea</taxon>
        <taxon>Troctomorpha</taxon>
        <taxon>Phthiraptera</taxon>
        <taxon>Anoplura</taxon>
        <taxon>Pediculidae</taxon>
        <taxon>Pediculus</taxon>
    </lineage>
</organism>
<dbReference type="KEGG" id="phu:Phum_PHUM240770"/>
<dbReference type="InParanoid" id="E0VJ97"/>
<protein>
    <submittedName>
        <fullName evidence="2 3">Uncharacterized protein</fullName>
    </submittedName>
</protein>
<dbReference type="HOGENOM" id="CLU_824669_0_0_1"/>
<dbReference type="EMBL" id="DS235221">
    <property type="protein sequence ID" value="EEB13453.1"/>
    <property type="molecule type" value="Genomic_DNA"/>
</dbReference>
<feature type="compositionally biased region" description="Polar residues" evidence="1">
    <location>
        <begin position="221"/>
        <end position="236"/>
    </location>
</feature>
<dbReference type="EnsemblMetazoa" id="PHUM240770-RA">
    <property type="protein sequence ID" value="PHUM240770-PA"/>
    <property type="gene ID" value="PHUM240770"/>
</dbReference>